<comment type="similarity">
    <text evidence="3 8">Belongs to the COQ9 family.</text>
</comment>
<evidence type="ECO:0000256" key="5">
    <source>
        <dbReference type="ARBA" id="ARBA00022946"/>
    </source>
</evidence>
<keyword evidence="7 8" id="KW-0496">Mitochondrion</keyword>
<comment type="function">
    <text evidence="8">Membrane-associated protein that warps the membrane surface to access and bind aromatic isoprenes with high specificity, including ubiquinone (CoQ) isoprene intermediates and presents them directly to Coq7, therefore facilitating the Coq7-mediated hydroxylase step. Participates in the biosynthesis of coenzyme Q, also named ubiquinone, an essential lipid-soluble electron transporter for aerobic cellular respiration.</text>
</comment>
<evidence type="ECO:0000256" key="8">
    <source>
        <dbReference type="RuleBase" id="RU366063"/>
    </source>
</evidence>
<evidence type="ECO:0000256" key="3">
    <source>
        <dbReference type="ARBA" id="ARBA00010766"/>
    </source>
</evidence>
<evidence type="ECO:0000313" key="11">
    <source>
        <dbReference type="EMBL" id="KAF8393650.1"/>
    </source>
</evidence>
<reference evidence="11 12" key="1">
    <citation type="submission" date="2020-04" db="EMBL/GenBank/DDBJ databases">
        <title>Plant Genome Project.</title>
        <authorList>
            <person name="Zhang R.-G."/>
        </authorList>
    </citation>
    <scope>NUCLEOTIDE SEQUENCE [LARGE SCALE GENOMIC DNA]</scope>
    <source>
        <strain evidence="11">YNK0</strain>
        <tissue evidence="11">Leaf</tissue>
    </source>
</reference>
<accession>A0A834YT06</accession>
<dbReference type="GO" id="GO:0008289">
    <property type="term" value="F:lipid binding"/>
    <property type="evidence" value="ECO:0007669"/>
    <property type="project" value="UniProtKB-UniRule"/>
</dbReference>
<dbReference type="Pfam" id="PF08511">
    <property type="entry name" value="COQ9"/>
    <property type="match status" value="1"/>
</dbReference>
<feature type="compositionally biased region" description="Basic and acidic residues" evidence="9">
    <location>
        <begin position="204"/>
        <end position="224"/>
    </location>
</feature>
<comment type="pathway">
    <text evidence="2 8">Cofactor biosynthesis; ubiquinone biosynthesis.</text>
</comment>
<feature type="region of interest" description="Disordered" evidence="9">
    <location>
        <begin position="200"/>
        <end position="224"/>
    </location>
</feature>
<dbReference type="Proteomes" id="UP000655225">
    <property type="component" value="Unassembled WGS sequence"/>
</dbReference>
<keyword evidence="4 8" id="KW-0831">Ubiquinone biosynthesis</keyword>
<keyword evidence="12" id="KW-1185">Reference proteome</keyword>
<name>A0A834YT06_TETSI</name>
<dbReference type="OrthoDB" id="619536at2759"/>
<comment type="caution">
    <text evidence="11">The sequence shown here is derived from an EMBL/GenBank/DDBJ whole genome shotgun (WGS) entry which is preliminary data.</text>
</comment>
<keyword evidence="5" id="KW-0809">Transit peptide</keyword>
<dbReference type="InterPro" id="IPR012762">
    <property type="entry name" value="Ubiq_biosynth_COQ9"/>
</dbReference>
<dbReference type="InterPro" id="IPR013718">
    <property type="entry name" value="COQ9_C"/>
</dbReference>
<evidence type="ECO:0000256" key="6">
    <source>
        <dbReference type="ARBA" id="ARBA00023121"/>
    </source>
</evidence>
<organism evidence="11 12">
    <name type="scientific">Tetracentron sinense</name>
    <name type="common">Spur-leaf</name>
    <dbReference type="NCBI Taxonomy" id="13715"/>
    <lineage>
        <taxon>Eukaryota</taxon>
        <taxon>Viridiplantae</taxon>
        <taxon>Streptophyta</taxon>
        <taxon>Embryophyta</taxon>
        <taxon>Tracheophyta</taxon>
        <taxon>Spermatophyta</taxon>
        <taxon>Magnoliopsida</taxon>
        <taxon>Trochodendrales</taxon>
        <taxon>Trochodendraceae</taxon>
        <taxon>Tetracentron</taxon>
    </lineage>
</organism>
<dbReference type="PANTHER" id="PTHR21427">
    <property type="entry name" value="UBIQUINONE BIOSYNTHESIS PROTEIN COQ9, MITOCHONDRIAL"/>
    <property type="match status" value="1"/>
</dbReference>
<protein>
    <recommendedName>
        <fullName evidence="8">Ubiquinone biosynthesis protein</fullName>
    </recommendedName>
</protein>
<gene>
    <name evidence="11" type="ORF">HHK36_021896</name>
</gene>
<sequence>MMTGAGSNGREALGRDSQFAGEIGSPELLPWSLSSGGFASSLLRTSHVVSEERIGGGDGATGSSPIVAVHLDLRGKRERHVEASGKVTWKIKKPPRRSLDILFHIKQVRYKPPFPTLFSPKCSDVKMYRSVAKRLFFLPSYSNNVLHRFGISPTIINSSCFSTEANAQSFSHQNYKNQQQQRIQPETLVSVETLDSASVSVAEEEARRHDSRSSREGERQQRGEYQDEQIRVLQAALRHVVSTFNLFLFFVFDVAVKDLGVVIATIVRVRFGWTEAAMITGAREVGVSPSMIGSFPRKEAALVEFKDACVANSSLAMWRLKTRDGLIEKDAISDLLLCMIEFGVKQGGSLGPSSFSFFDMHASKFDDDLLIDRIDSGEELSNLILSDRISKIVRIRLEMQAPYISKWPQALSIQAQPMNVPTSFKQRAMLVDEIWHAAGDQASDIDWYVKRTVLGAIYSTSEVYMLTDVSPDFRDTWAFLDHRIRDVFDIEKSIQESLLVPSIASAEGEQEEMLCFDADSGLYFQCNNMEL</sequence>
<feature type="domain" description="COQ9 C-terminal" evidence="10">
    <location>
        <begin position="420"/>
        <end position="490"/>
    </location>
</feature>
<comment type="subcellular location">
    <subcellularLocation>
        <location evidence="1 8">Mitochondrion</location>
    </subcellularLocation>
</comment>
<dbReference type="Gene3D" id="1.10.357.10">
    <property type="entry name" value="Tetracycline Repressor, domain 2"/>
    <property type="match status" value="1"/>
</dbReference>
<dbReference type="NCBIfam" id="TIGR02396">
    <property type="entry name" value="diverge_rpsU"/>
    <property type="match status" value="1"/>
</dbReference>
<evidence type="ECO:0000313" key="12">
    <source>
        <dbReference type="Proteomes" id="UP000655225"/>
    </source>
</evidence>
<dbReference type="GO" id="GO:0006744">
    <property type="term" value="P:ubiquinone biosynthetic process"/>
    <property type="evidence" value="ECO:0007669"/>
    <property type="project" value="UniProtKB-UniRule"/>
</dbReference>
<dbReference type="EMBL" id="JABCRI010000015">
    <property type="protein sequence ID" value="KAF8393650.1"/>
    <property type="molecule type" value="Genomic_DNA"/>
</dbReference>
<evidence type="ECO:0000256" key="2">
    <source>
        <dbReference type="ARBA" id="ARBA00004749"/>
    </source>
</evidence>
<dbReference type="UniPathway" id="UPA00232"/>
<evidence type="ECO:0000256" key="1">
    <source>
        <dbReference type="ARBA" id="ARBA00004173"/>
    </source>
</evidence>
<evidence type="ECO:0000256" key="7">
    <source>
        <dbReference type="ARBA" id="ARBA00023128"/>
    </source>
</evidence>
<evidence type="ECO:0000256" key="9">
    <source>
        <dbReference type="SAM" id="MobiDB-lite"/>
    </source>
</evidence>
<dbReference type="AlphaFoldDB" id="A0A834YT06"/>
<keyword evidence="6 8" id="KW-0446">Lipid-binding</keyword>
<evidence type="ECO:0000256" key="4">
    <source>
        <dbReference type="ARBA" id="ARBA00022688"/>
    </source>
</evidence>
<dbReference type="GO" id="GO:0005743">
    <property type="term" value="C:mitochondrial inner membrane"/>
    <property type="evidence" value="ECO:0007669"/>
    <property type="project" value="TreeGrafter"/>
</dbReference>
<evidence type="ECO:0000259" key="10">
    <source>
        <dbReference type="Pfam" id="PF08511"/>
    </source>
</evidence>
<dbReference type="PANTHER" id="PTHR21427:SF19">
    <property type="entry name" value="UBIQUINONE BIOSYNTHESIS PROTEIN COQ9, MITOCHONDRIAL"/>
    <property type="match status" value="1"/>
</dbReference>
<proteinExistence type="inferred from homology"/>